<evidence type="ECO:0000313" key="14">
    <source>
        <dbReference type="RefSeq" id="XP_002138409.2"/>
    </source>
</evidence>
<dbReference type="GO" id="GO:0031463">
    <property type="term" value="C:Cul3-RING ubiquitin ligase complex"/>
    <property type="evidence" value="ECO:0007669"/>
    <property type="project" value="UniProtKB-ARBA"/>
</dbReference>
<dbReference type="KEGG" id="dpo:6898356"/>
<dbReference type="InParanoid" id="A0A6I8V5F0"/>
<dbReference type="PANTHER" id="PTHR11210">
    <property type="entry name" value="RING BOX"/>
    <property type="match status" value="1"/>
</dbReference>
<proteinExistence type="inferred from homology"/>
<evidence type="ECO:0000313" key="13">
    <source>
        <dbReference type="Proteomes" id="UP000001819"/>
    </source>
</evidence>
<evidence type="ECO:0000256" key="2">
    <source>
        <dbReference type="ARBA" id="ARBA00004496"/>
    </source>
</evidence>
<evidence type="ECO:0000256" key="4">
    <source>
        <dbReference type="ARBA" id="ARBA00009273"/>
    </source>
</evidence>
<dbReference type="InterPro" id="IPR013083">
    <property type="entry name" value="Znf_RING/FYVE/PHD"/>
</dbReference>
<dbReference type="FunFam" id="3.30.40.10:FF:000273">
    <property type="entry name" value="E3 ubiquitin-protein ligase RBX1"/>
    <property type="match status" value="1"/>
</dbReference>
<feature type="domain" description="RING-type" evidence="12">
    <location>
        <begin position="47"/>
        <end position="92"/>
    </location>
</feature>
<dbReference type="SUPFAM" id="SSF57850">
    <property type="entry name" value="RING/U-box"/>
    <property type="match status" value="1"/>
</dbReference>
<organism evidence="13 14">
    <name type="scientific">Drosophila pseudoobscura pseudoobscura</name>
    <name type="common">Fruit fly</name>
    <dbReference type="NCBI Taxonomy" id="46245"/>
    <lineage>
        <taxon>Eukaryota</taxon>
        <taxon>Metazoa</taxon>
        <taxon>Ecdysozoa</taxon>
        <taxon>Arthropoda</taxon>
        <taxon>Hexapoda</taxon>
        <taxon>Insecta</taxon>
        <taxon>Pterygota</taxon>
        <taxon>Neoptera</taxon>
        <taxon>Endopterygota</taxon>
        <taxon>Diptera</taxon>
        <taxon>Brachycera</taxon>
        <taxon>Muscomorpha</taxon>
        <taxon>Ephydroidea</taxon>
        <taxon>Drosophilidae</taxon>
        <taxon>Drosophila</taxon>
        <taxon>Sophophora</taxon>
    </lineage>
</organism>
<keyword evidence="8" id="KW-0833">Ubl conjugation pathway</keyword>
<dbReference type="GO" id="GO:0008270">
    <property type="term" value="F:zinc ion binding"/>
    <property type="evidence" value="ECO:0007669"/>
    <property type="project" value="UniProtKB-KW"/>
</dbReference>
<keyword evidence="6" id="KW-0479">Metal-binding</keyword>
<reference evidence="14" key="2">
    <citation type="submission" date="2025-08" db="UniProtKB">
        <authorList>
            <consortium name="RefSeq"/>
        </authorList>
    </citation>
    <scope>IDENTIFICATION</scope>
    <source>
        <strain evidence="14">MV-25-SWS-2005</strain>
        <tissue evidence="14">Whole body</tissue>
    </source>
</reference>
<dbReference type="InterPro" id="IPR051031">
    <property type="entry name" value="RING-box_E3_Ubiquitin_Ligase"/>
</dbReference>
<dbReference type="Proteomes" id="UP000001819">
    <property type="component" value="Chromosome 3"/>
</dbReference>
<gene>
    <name evidence="14" type="primary">LOC6898356</name>
</gene>
<comment type="similarity">
    <text evidence="4">Belongs to the RING-box family.</text>
</comment>
<evidence type="ECO:0000256" key="3">
    <source>
        <dbReference type="ARBA" id="ARBA00004906"/>
    </source>
</evidence>
<evidence type="ECO:0000256" key="11">
    <source>
        <dbReference type="PROSITE-ProRule" id="PRU00175"/>
    </source>
</evidence>
<dbReference type="PROSITE" id="PS50089">
    <property type="entry name" value="ZF_RING_2"/>
    <property type="match status" value="1"/>
</dbReference>
<evidence type="ECO:0000256" key="1">
    <source>
        <dbReference type="ARBA" id="ARBA00004123"/>
    </source>
</evidence>
<dbReference type="GO" id="GO:0005634">
    <property type="term" value="C:nucleus"/>
    <property type="evidence" value="ECO:0007669"/>
    <property type="project" value="UniProtKB-SubCell"/>
</dbReference>
<evidence type="ECO:0000256" key="7">
    <source>
        <dbReference type="ARBA" id="ARBA00022771"/>
    </source>
</evidence>
<dbReference type="AlphaFoldDB" id="A0A6I8V5F0"/>
<evidence type="ECO:0000256" key="10">
    <source>
        <dbReference type="ARBA" id="ARBA00023242"/>
    </source>
</evidence>
<dbReference type="Pfam" id="PF12678">
    <property type="entry name" value="zf-rbx1"/>
    <property type="match status" value="1"/>
</dbReference>
<comment type="subcellular location">
    <subcellularLocation>
        <location evidence="2">Cytoplasm</location>
    </subcellularLocation>
    <subcellularLocation>
        <location evidence="1">Nucleus</location>
    </subcellularLocation>
</comment>
<keyword evidence="9" id="KW-0862">Zinc</keyword>
<dbReference type="RefSeq" id="XP_002138409.2">
    <property type="nucleotide sequence ID" value="XM_002138373.3"/>
</dbReference>
<keyword evidence="10" id="KW-0539">Nucleus</keyword>
<protein>
    <submittedName>
        <fullName evidence="14">RING-box protein pip1-like</fullName>
    </submittedName>
</protein>
<dbReference type="GO" id="GO:0005737">
    <property type="term" value="C:cytoplasm"/>
    <property type="evidence" value="ECO:0007669"/>
    <property type="project" value="UniProtKB-SubCell"/>
</dbReference>
<name>A0A6I8V5F0_DROPS</name>
<evidence type="ECO:0000256" key="5">
    <source>
        <dbReference type="ARBA" id="ARBA00022490"/>
    </source>
</evidence>
<comment type="pathway">
    <text evidence="3">Protein modification; protein ubiquitination.</text>
</comment>
<evidence type="ECO:0000256" key="8">
    <source>
        <dbReference type="ARBA" id="ARBA00022786"/>
    </source>
</evidence>
<reference evidence="13" key="1">
    <citation type="submission" date="2024-06" db="UniProtKB">
        <authorList>
            <consortium name="RefSeq"/>
        </authorList>
    </citation>
    <scope>NUCLEOTIDE SEQUENCE [LARGE SCALE GENOMIC DNA]</scope>
    <source>
        <strain evidence="13">MV2-25</strain>
    </source>
</reference>
<keyword evidence="13" id="KW-1185">Reference proteome</keyword>
<dbReference type="InterPro" id="IPR024766">
    <property type="entry name" value="Znf_RING_H2"/>
</dbReference>
<evidence type="ECO:0000256" key="6">
    <source>
        <dbReference type="ARBA" id="ARBA00022723"/>
    </source>
</evidence>
<sequence>MEVDEGVPMNSTMPRFVVKKWNAMATWRWDVDVEICAICRNKTYNVCIECQASEEEIEPDQCNVVTGACQHVYHYHCISRWLRERNVCPLDNKKWDYLQYGR</sequence>
<keyword evidence="5" id="KW-0963">Cytoplasm</keyword>
<dbReference type="InterPro" id="IPR001841">
    <property type="entry name" value="Znf_RING"/>
</dbReference>
<evidence type="ECO:0000259" key="12">
    <source>
        <dbReference type="PROSITE" id="PS50089"/>
    </source>
</evidence>
<accession>A0A6I8V5F0</accession>
<evidence type="ECO:0000256" key="9">
    <source>
        <dbReference type="ARBA" id="ARBA00022833"/>
    </source>
</evidence>
<keyword evidence="7 11" id="KW-0863">Zinc-finger</keyword>
<dbReference type="Gene3D" id="3.30.40.10">
    <property type="entry name" value="Zinc/RING finger domain, C3HC4 (zinc finger)"/>
    <property type="match status" value="1"/>
</dbReference>